<dbReference type="GO" id="GO:0005524">
    <property type="term" value="F:ATP binding"/>
    <property type="evidence" value="ECO:0007669"/>
    <property type="project" value="UniProtKB-KW"/>
</dbReference>
<feature type="domain" description="Sigma-54 factor interaction" evidence="10">
    <location>
        <begin position="142"/>
        <end position="368"/>
    </location>
</feature>
<dbReference type="CDD" id="cd00009">
    <property type="entry name" value="AAA"/>
    <property type="match status" value="1"/>
</dbReference>
<feature type="modified residue" description="4-aspartylphosphate" evidence="9">
    <location>
        <position position="53"/>
    </location>
</feature>
<dbReference type="InterPro" id="IPR058031">
    <property type="entry name" value="AAA_lid_NorR"/>
</dbReference>
<organism evidence="12 13">
    <name type="scientific">Hyphomicrobium facile</name>
    <dbReference type="NCBI Taxonomy" id="51670"/>
    <lineage>
        <taxon>Bacteria</taxon>
        <taxon>Pseudomonadati</taxon>
        <taxon>Pseudomonadota</taxon>
        <taxon>Alphaproteobacteria</taxon>
        <taxon>Hyphomicrobiales</taxon>
        <taxon>Hyphomicrobiaceae</taxon>
        <taxon>Hyphomicrobium</taxon>
    </lineage>
</organism>
<dbReference type="SUPFAM" id="SSF46689">
    <property type="entry name" value="Homeodomain-like"/>
    <property type="match status" value="1"/>
</dbReference>
<dbReference type="PROSITE" id="PS50045">
    <property type="entry name" value="SIGMA54_INTERACT_4"/>
    <property type="match status" value="1"/>
</dbReference>
<evidence type="ECO:0000256" key="4">
    <source>
        <dbReference type="ARBA" id="ARBA00023012"/>
    </source>
</evidence>
<dbReference type="Gene3D" id="1.10.8.60">
    <property type="match status" value="1"/>
</dbReference>
<dbReference type="Pfam" id="PF02954">
    <property type="entry name" value="HTH_8"/>
    <property type="match status" value="1"/>
</dbReference>
<dbReference type="InterPro" id="IPR011006">
    <property type="entry name" value="CheY-like_superfamily"/>
</dbReference>
<dbReference type="FunFam" id="3.40.50.2300:FF:000018">
    <property type="entry name" value="DNA-binding transcriptional regulator NtrC"/>
    <property type="match status" value="1"/>
</dbReference>
<name>A0A1I7NWG6_9HYPH</name>
<keyword evidence="4" id="KW-0902">Two-component regulatory system</keyword>
<accession>A0A1I7NWG6</accession>
<keyword evidence="7" id="KW-0010">Activator</keyword>
<dbReference type="InterPro" id="IPR002078">
    <property type="entry name" value="Sigma_54_int"/>
</dbReference>
<dbReference type="CDD" id="cd17550">
    <property type="entry name" value="REC_NtrX-like"/>
    <property type="match status" value="1"/>
</dbReference>
<dbReference type="Proteomes" id="UP000199423">
    <property type="component" value="Unassembled WGS sequence"/>
</dbReference>
<gene>
    <name evidence="12" type="ORF">SAMN04488557_4015</name>
</gene>
<dbReference type="GO" id="GO:0000160">
    <property type="term" value="P:phosphorelay signal transduction system"/>
    <property type="evidence" value="ECO:0007669"/>
    <property type="project" value="UniProtKB-KW"/>
</dbReference>
<evidence type="ECO:0000256" key="1">
    <source>
        <dbReference type="ARBA" id="ARBA00022553"/>
    </source>
</evidence>
<evidence type="ECO:0000256" key="5">
    <source>
        <dbReference type="ARBA" id="ARBA00023015"/>
    </source>
</evidence>
<dbReference type="InterPro" id="IPR025944">
    <property type="entry name" value="Sigma_54_int_dom_CS"/>
</dbReference>
<evidence type="ECO:0000259" key="11">
    <source>
        <dbReference type="PROSITE" id="PS50110"/>
    </source>
</evidence>
<dbReference type="Pfam" id="PF25601">
    <property type="entry name" value="AAA_lid_14"/>
    <property type="match status" value="1"/>
</dbReference>
<keyword evidence="13" id="KW-1185">Reference proteome</keyword>
<dbReference type="AlphaFoldDB" id="A0A1I7NWG6"/>
<dbReference type="Pfam" id="PF00072">
    <property type="entry name" value="Response_reg"/>
    <property type="match status" value="1"/>
</dbReference>
<dbReference type="SMART" id="SM00448">
    <property type="entry name" value="REC"/>
    <property type="match status" value="1"/>
</dbReference>
<dbReference type="InterPro" id="IPR025943">
    <property type="entry name" value="Sigma_54_int_dom_ATP-bd_2"/>
</dbReference>
<dbReference type="OrthoDB" id="9802388at2"/>
<dbReference type="InterPro" id="IPR003593">
    <property type="entry name" value="AAA+_ATPase"/>
</dbReference>
<keyword evidence="2" id="KW-0547">Nucleotide-binding</keyword>
<dbReference type="InterPro" id="IPR027417">
    <property type="entry name" value="P-loop_NTPase"/>
</dbReference>
<feature type="domain" description="Response regulatory" evidence="11">
    <location>
        <begin position="4"/>
        <end position="120"/>
    </location>
</feature>
<dbReference type="FunFam" id="3.40.50.300:FF:000006">
    <property type="entry name" value="DNA-binding transcriptional regulator NtrC"/>
    <property type="match status" value="1"/>
</dbReference>
<sequence>MSADILIVDDEADIRDLVAGILQDEGHRTRLARDSDEALRAIEDRRPHLVVLDIWLQGSRLDGLEVLTVMKRTYPDLPVVIISGHGNIETAVTAIKRGAYDYIEKPFKSDRLILVALRALEASQLKREVRELKERSVVSADMIGKSPAINQLKNNIDKAGPTNSRIMLRGASGTGKELAARVLHQKSLRADGPFVVLNAAAMVPDRVEDELFGTEDRTGGPRKVGALEEAHTGTLYIDEVADMPMETQGKILRVLVEQKFLRLGGSQKVSVDVRIISSTSRDLEQDIREGRFREDLYHRLNVVTLRVPSLAERREDIPELIQYFIGQVAQTSGLAPRRIGEDAIAVLQAHDWPGNVRELRNNVERLLILAGGEPNAAITADMLPDEIGSNVPLPVNGGAEHLMSLPLREAREIFEREYLLAQINRFGGNISRTAEFVGMERSALHRKLRALGVSSEQRSGDLRSAS</sequence>
<evidence type="ECO:0000313" key="12">
    <source>
        <dbReference type="EMBL" id="SFV38992.1"/>
    </source>
</evidence>
<keyword evidence="8" id="KW-0804">Transcription</keyword>
<dbReference type="PROSITE" id="PS50110">
    <property type="entry name" value="RESPONSE_REGULATORY"/>
    <property type="match status" value="1"/>
</dbReference>
<dbReference type="PRINTS" id="PR01590">
    <property type="entry name" value="HTHFIS"/>
</dbReference>
<dbReference type="Pfam" id="PF00158">
    <property type="entry name" value="Sigma54_activat"/>
    <property type="match status" value="1"/>
</dbReference>
<dbReference type="SUPFAM" id="SSF52540">
    <property type="entry name" value="P-loop containing nucleoside triphosphate hydrolases"/>
    <property type="match status" value="1"/>
</dbReference>
<dbReference type="InterPro" id="IPR009057">
    <property type="entry name" value="Homeodomain-like_sf"/>
</dbReference>
<evidence type="ECO:0000259" key="10">
    <source>
        <dbReference type="PROSITE" id="PS50045"/>
    </source>
</evidence>
<dbReference type="SUPFAM" id="SSF52172">
    <property type="entry name" value="CheY-like"/>
    <property type="match status" value="1"/>
</dbReference>
<keyword evidence="5" id="KW-0805">Transcription regulation</keyword>
<dbReference type="PROSITE" id="PS00676">
    <property type="entry name" value="SIGMA54_INTERACT_2"/>
    <property type="match status" value="1"/>
</dbReference>
<evidence type="ECO:0000256" key="8">
    <source>
        <dbReference type="ARBA" id="ARBA00023163"/>
    </source>
</evidence>
<keyword evidence="1 9" id="KW-0597">Phosphoprotein</keyword>
<proteinExistence type="predicted"/>
<dbReference type="RefSeq" id="WP_092869532.1">
    <property type="nucleotide sequence ID" value="NZ_FPCH01000005.1"/>
</dbReference>
<dbReference type="InterPro" id="IPR001789">
    <property type="entry name" value="Sig_transdc_resp-reg_receiver"/>
</dbReference>
<evidence type="ECO:0000256" key="9">
    <source>
        <dbReference type="PROSITE-ProRule" id="PRU00169"/>
    </source>
</evidence>
<dbReference type="InterPro" id="IPR002197">
    <property type="entry name" value="HTH_Fis"/>
</dbReference>
<protein>
    <submittedName>
        <fullName evidence="12">Two-component system, NtrC family, nitrogen regulation response regulator NtrX</fullName>
    </submittedName>
</protein>
<evidence type="ECO:0000256" key="6">
    <source>
        <dbReference type="ARBA" id="ARBA00023125"/>
    </source>
</evidence>
<dbReference type="Gene3D" id="3.40.50.2300">
    <property type="match status" value="1"/>
</dbReference>
<dbReference type="EMBL" id="FPCH01000005">
    <property type="protein sequence ID" value="SFV38992.1"/>
    <property type="molecule type" value="Genomic_DNA"/>
</dbReference>
<dbReference type="PANTHER" id="PTHR32071">
    <property type="entry name" value="TRANSCRIPTIONAL REGULATORY PROTEIN"/>
    <property type="match status" value="1"/>
</dbReference>
<evidence type="ECO:0000256" key="2">
    <source>
        <dbReference type="ARBA" id="ARBA00022741"/>
    </source>
</evidence>
<keyword evidence="6" id="KW-0238">DNA-binding</keyword>
<evidence type="ECO:0000313" key="13">
    <source>
        <dbReference type="Proteomes" id="UP000199423"/>
    </source>
</evidence>
<evidence type="ECO:0000256" key="7">
    <source>
        <dbReference type="ARBA" id="ARBA00023159"/>
    </source>
</evidence>
<dbReference type="STRING" id="51670.SAMN04488557_4015"/>
<dbReference type="GO" id="GO:0043565">
    <property type="term" value="F:sequence-specific DNA binding"/>
    <property type="evidence" value="ECO:0007669"/>
    <property type="project" value="InterPro"/>
</dbReference>
<dbReference type="Gene3D" id="3.40.50.300">
    <property type="entry name" value="P-loop containing nucleotide triphosphate hydrolases"/>
    <property type="match status" value="1"/>
</dbReference>
<dbReference type="PROSITE" id="PS00688">
    <property type="entry name" value="SIGMA54_INTERACT_3"/>
    <property type="match status" value="1"/>
</dbReference>
<reference evidence="13" key="1">
    <citation type="submission" date="2016-10" db="EMBL/GenBank/DDBJ databases">
        <authorList>
            <person name="Varghese N."/>
            <person name="Submissions S."/>
        </authorList>
    </citation>
    <scope>NUCLEOTIDE SEQUENCE [LARGE SCALE GENOMIC DNA]</scope>
    <source>
        <strain evidence="13">DSM 1565</strain>
    </source>
</reference>
<evidence type="ECO:0000256" key="3">
    <source>
        <dbReference type="ARBA" id="ARBA00022840"/>
    </source>
</evidence>
<dbReference type="FunFam" id="1.10.10.60:FF:000165">
    <property type="entry name" value="Two-component system nitrogen regulation response regulator NtrX"/>
    <property type="match status" value="1"/>
</dbReference>
<dbReference type="SMART" id="SM00382">
    <property type="entry name" value="AAA"/>
    <property type="match status" value="1"/>
</dbReference>
<dbReference type="PANTHER" id="PTHR32071:SF17">
    <property type="entry name" value="TRANSCRIPTIONAL REGULATOR (NTRC FAMILY)"/>
    <property type="match status" value="1"/>
</dbReference>
<keyword evidence="3" id="KW-0067">ATP-binding</keyword>
<dbReference type="GO" id="GO:0006355">
    <property type="term" value="P:regulation of DNA-templated transcription"/>
    <property type="evidence" value="ECO:0007669"/>
    <property type="project" value="InterPro"/>
</dbReference>
<dbReference type="Gene3D" id="1.10.10.60">
    <property type="entry name" value="Homeodomain-like"/>
    <property type="match status" value="1"/>
</dbReference>